<evidence type="ECO:0000259" key="3">
    <source>
        <dbReference type="Pfam" id="PF03413"/>
    </source>
</evidence>
<keyword evidence="5" id="KW-1185">Reference proteome</keyword>
<keyword evidence="2" id="KW-0812">Transmembrane</keyword>
<keyword evidence="2" id="KW-1133">Transmembrane helix</keyword>
<dbReference type="InterPro" id="IPR025711">
    <property type="entry name" value="PepSY"/>
</dbReference>
<comment type="caution">
    <text evidence="4">The sequence shown here is derived from an EMBL/GenBank/DDBJ whole genome shotgun (WGS) entry which is preliminary data.</text>
</comment>
<feature type="domain" description="PepSY" evidence="3">
    <location>
        <begin position="44"/>
        <end position="99"/>
    </location>
</feature>
<dbReference type="AlphaFoldDB" id="A0A494YSB8"/>
<feature type="transmembrane region" description="Helical" evidence="2">
    <location>
        <begin position="15"/>
        <end position="33"/>
    </location>
</feature>
<organism evidence="4 5">
    <name type="scientific">Oceanobacillus bengalensis</name>
    <dbReference type="NCBI Taxonomy" id="1435466"/>
    <lineage>
        <taxon>Bacteria</taxon>
        <taxon>Bacillati</taxon>
        <taxon>Bacillota</taxon>
        <taxon>Bacilli</taxon>
        <taxon>Bacillales</taxon>
        <taxon>Bacillaceae</taxon>
        <taxon>Oceanobacillus</taxon>
    </lineage>
</organism>
<dbReference type="Pfam" id="PF03413">
    <property type="entry name" value="PepSY"/>
    <property type="match status" value="2"/>
</dbReference>
<dbReference type="OrthoDB" id="5361545at2"/>
<evidence type="ECO:0000313" key="5">
    <source>
        <dbReference type="Proteomes" id="UP000281813"/>
    </source>
</evidence>
<reference evidence="4 5" key="1">
    <citation type="journal article" date="2015" name="Antonie Van Leeuwenhoek">
        <title>Oceanobacillus bengalensis sp. nov., a bacterium isolated from seawater of the Bay of Bengal.</title>
        <authorList>
            <person name="Yongchang O."/>
            <person name="Xiang W."/>
            <person name="Wang G."/>
        </authorList>
    </citation>
    <scope>NUCLEOTIDE SEQUENCE [LARGE SCALE GENOMIC DNA]</scope>
    <source>
        <strain evidence="4 5">MCCC 1K00260</strain>
    </source>
</reference>
<evidence type="ECO:0000313" key="4">
    <source>
        <dbReference type="EMBL" id="RKQ12832.1"/>
    </source>
</evidence>
<evidence type="ECO:0000256" key="1">
    <source>
        <dbReference type="SAM" id="MobiDB-lite"/>
    </source>
</evidence>
<name>A0A494YSB8_9BACI</name>
<proteinExistence type="predicted"/>
<gene>
    <name evidence="4" type="ORF">D8M05_17795</name>
</gene>
<dbReference type="Gene3D" id="3.10.450.40">
    <property type="match status" value="2"/>
</dbReference>
<dbReference type="Proteomes" id="UP000281813">
    <property type="component" value="Unassembled WGS sequence"/>
</dbReference>
<feature type="domain" description="PepSY" evidence="3">
    <location>
        <begin position="141"/>
        <end position="195"/>
    </location>
</feature>
<feature type="region of interest" description="Disordered" evidence="1">
    <location>
        <begin position="109"/>
        <end position="129"/>
    </location>
</feature>
<keyword evidence="2" id="KW-0472">Membrane</keyword>
<dbReference type="EMBL" id="RBZO01000039">
    <property type="protein sequence ID" value="RKQ12832.1"/>
    <property type="molecule type" value="Genomic_DNA"/>
</dbReference>
<sequence length="210" mass="23146">MLKTRKEVRLLKKKVGIGVALVVFVLIVGLGLIKLNASSQSTILSTEDIRQIIQSQYPGEITALQLSENASDSVYEAVVKNGENEYVIKLDGKSGEILNLKQEIAGGDEMAKSEDDALEDTNAEDNTNTDLAEEDKGNAIINLDKVKEIALEQFQGTIEEVNLDEDDGRKIYEINIVNGEDEAEIEIDAYTAEIIVVDIDIEIDDEEDDD</sequence>
<protein>
    <recommendedName>
        <fullName evidence="3">PepSY domain-containing protein</fullName>
    </recommendedName>
</protein>
<evidence type="ECO:0000256" key="2">
    <source>
        <dbReference type="SAM" id="Phobius"/>
    </source>
</evidence>
<accession>A0A494YSB8</accession>